<feature type="binding site" evidence="3">
    <location>
        <begin position="264"/>
        <end position="269"/>
    </location>
    <ligand>
        <name>ATP</name>
        <dbReference type="ChEBI" id="CHEBI:30616"/>
    </ligand>
</feature>
<dbReference type="SUPFAM" id="SSF53223">
    <property type="entry name" value="Aminoacid dehydrogenase-like, N-terminal domain"/>
    <property type="match status" value="1"/>
</dbReference>
<comment type="pathway">
    <text evidence="3">Metabolic intermediate biosynthesis; chorismate biosynthesis; chorismate from D-erythrose 4-phosphate and phosphoenolpyruvate: step 5/7.</text>
</comment>
<accession>A0A4R7ZB36</accession>
<evidence type="ECO:0000256" key="3">
    <source>
        <dbReference type="HAMAP-Rule" id="MF_00109"/>
    </source>
</evidence>
<comment type="pathway">
    <text evidence="1">Metabolic intermediate biosynthesis; chorismate biosynthesis; chorismate from D-erythrose 4-phosphate and phosphoenolpyruvate: step 4/7.</text>
</comment>
<evidence type="ECO:0000259" key="4">
    <source>
        <dbReference type="Pfam" id="PF08501"/>
    </source>
</evidence>
<keyword evidence="3" id="KW-0460">Magnesium</keyword>
<feature type="binding site" evidence="3">
    <location>
        <position position="366"/>
    </location>
    <ligand>
        <name>ATP</name>
        <dbReference type="ChEBI" id="CHEBI:30616"/>
    </ligand>
</feature>
<reference evidence="5 6" key="1">
    <citation type="submission" date="2019-03" db="EMBL/GenBank/DDBJ databases">
        <title>Genomic Encyclopedia of Type Strains, Phase IV (KMG-IV): sequencing the most valuable type-strain genomes for metagenomic binning, comparative biology and taxonomic classification.</title>
        <authorList>
            <person name="Goeker M."/>
        </authorList>
    </citation>
    <scope>NUCLEOTIDE SEQUENCE [LARGE SCALE GENOMIC DNA]</scope>
    <source>
        <strain evidence="5 6">DSM 28867</strain>
    </source>
</reference>
<dbReference type="GO" id="GO:0005524">
    <property type="term" value="F:ATP binding"/>
    <property type="evidence" value="ECO:0007669"/>
    <property type="project" value="UniProtKB-UniRule"/>
</dbReference>
<dbReference type="Gene3D" id="3.40.50.10860">
    <property type="entry name" value="Leucine Dehydrogenase, chain A, domain 1"/>
    <property type="match status" value="1"/>
</dbReference>
<feature type="binding site" evidence="3">
    <location>
        <position position="332"/>
    </location>
    <ligand>
        <name>substrate</name>
    </ligand>
</feature>
<feature type="binding site" evidence="3">
    <location>
        <position position="286"/>
    </location>
    <ligand>
        <name>substrate</name>
    </ligand>
</feature>
<dbReference type="InterPro" id="IPR022893">
    <property type="entry name" value="Shikimate_DH_fam"/>
</dbReference>
<dbReference type="AlphaFoldDB" id="A0A4R7ZB36"/>
<keyword evidence="3" id="KW-0479">Metal-binding</keyword>
<comment type="caution">
    <text evidence="3">Lacks conserved residue(s) required for the propagation of feature annotation.</text>
</comment>
<protein>
    <recommendedName>
        <fullName evidence="3">Shikimate kinase</fullName>
        <shortName evidence="3">SK</shortName>
        <ecNumber evidence="3">2.7.1.71</ecNumber>
    </recommendedName>
</protein>
<comment type="subcellular location">
    <subcellularLocation>
        <location evidence="3">Cytoplasm</location>
    </subcellularLocation>
</comment>
<dbReference type="Gene3D" id="3.40.50.300">
    <property type="entry name" value="P-loop containing nucleotide triphosphate hydrolases"/>
    <property type="match status" value="1"/>
</dbReference>
<dbReference type="GO" id="GO:0005829">
    <property type="term" value="C:cytosol"/>
    <property type="evidence" value="ECO:0007669"/>
    <property type="project" value="TreeGrafter"/>
</dbReference>
<dbReference type="RefSeq" id="WP_134170487.1">
    <property type="nucleotide sequence ID" value="NZ_SODD01000034.1"/>
</dbReference>
<dbReference type="InterPro" id="IPR031322">
    <property type="entry name" value="Shikimate/glucono_kinase"/>
</dbReference>
<comment type="similarity">
    <text evidence="3">Belongs to the shikimate kinase family.</text>
</comment>
<keyword evidence="3 5" id="KW-0418">Kinase</keyword>
<keyword evidence="3" id="KW-0067">ATP-binding</keyword>
<dbReference type="OrthoDB" id="9792692at2"/>
<dbReference type="Pfam" id="PF01202">
    <property type="entry name" value="SKI"/>
    <property type="match status" value="1"/>
</dbReference>
<dbReference type="InterPro" id="IPR036291">
    <property type="entry name" value="NAD(P)-bd_dom_sf"/>
</dbReference>
<dbReference type="SUPFAM" id="SSF51735">
    <property type="entry name" value="NAD(P)-binding Rossmann-fold domains"/>
    <property type="match status" value="1"/>
</dbReference>
<keyword evidence="6" id="KW-1185">Reference proteome</keyword>
<comment type="caution">
    <text evidence="5">The sequence shown here is derived from an EMBL/GenBank/DDBJ whole genome shotgun (WGS) entry which is preliminary data.</text>
</comment>
<keyword evidence="3" id="KW-0808">Transferase</keyword>
<dbReference type="InterPro" id="IPR046346">
    <property type="entry name" value="Aminoacid_DH-like_N_sf"/>
</dbReference>
<dbReference type="InterPro" id="IPR000623">
    <property type="entry name" value="Shikimate_kinase/TSH1"/>
</dbReference>
<dbReference type="Proteomes" id="UP000294743">
    <property type="component" value="Unassembled WGS sequence"/>
</dbReference>
<dbReference type="EMBL" id="SODD01000034">
    <property type="protein sequence ID" value="TDW14703.1"/>
    <property type="molecule type" value="Genomic_DNA"/>
</dbReference>
<feature type="domain" description="Shikimate dehydrogenase substrate binding N-terminal" evidence="4">
    <location>
        <begin position="5"/>
        <end position="80"/>
    </location>
</feature>
<evidence type="ECO:0000313" key="6">
    <source>
        <dbReference type="Proteomes" id="UP000294743"/>
    </source>
</evidence>
<dbReference type="Gene3D" id="3.40.50.720">
    <property type="entry name" value="NAD(P)-binding Rossmann-like Domain"/>
    <property type="match status" value="1"/>
</dbReference>
<dbReference type="GO" id="GO:0004764">
    <property type="term" value="F:shikimate 3-dehydrogenase (NADP+) activity"/>
    <property type="evidence" value="ECO:0007669"/>
    <property type="project" value="InterPro"/>
</dbReference>
<dbReference type="GO" id="GO:0000287">
    <property type="term" value="F:magnesium ion binding"/>
    <property type="evidence" value="ECO:0007669"/>
    <property type="project" value="UniProtKB-UniRule"/>
</dbReference>
<dbReference type="PANTHER" id="PTHR21089:SF1">
    <property type="entry name" value="BIFUNCTIONAL 3-DEHYDROQUINATE DEHYDRATASE_SHIKIMATE DEHYDROGENASE, CHLOROPLASTIC"/>
    <property type="match status" value="1"/>
</dbReference>
<dbReference type="GO" id="GO:0009423">
    <property type="term" value="P:chorismate biosynthetic process"/>
    <property type="evidence" value="ECO:0007669"/>
    <property type="project" value="UniProtKB-UniRule"/>
</dbReference>
<dbReference type="GO" id="GO:0050661">
    <property type="term" value="F:NADP binding"/>
    <property type="evidence" value="ECO:0007669"/>
    <property type="project" value="TreeGrafter"/>
</dbReference>
<keyword evidence="3" id="KW-0963">Cytoplasm</keyword>
<proteinExistence type="inferred from homology"/>
<dbReference type="CDD" id="cd01065">
    <property type="entry name" value="NAD_bind_Shikimate_DH"/>
    <property type="match status" value="1"/>
</dbReference>
<organism evidence="5 6">
    <name type="scientific">Breznakia blatticola</name>
    <dbReference type="NCBI Taxonomy" id="1754012"/>
    <lineage>
        <taxon>Bacteria</taxon>
        <taxon>Bacillati</taxon>
        <taxon>Bacillota</taxon>
        <taxon>Erysipelotrichia</taxon>
        <taxon>Erysipelotrichales</taxon>
        <taxon>Erysipelotrichaceae</taxon>
        <taxon>Breznakia</taxon>
    </lineage>
</organism>
<dbReference type="GO" id="GO:0019632">
    <property type="term" value="P:shikimate metabolic process"/>
    <property type="evidence" value="ECO:0007669"/>
    <property type="project" value="TreeGrafter"/>
</dbReference>
<keyword evidence="3" id="KW-0547">Nucleotide-binding</keyword>
<dbReference type="InterPro" id="IPR013708">
    <property type="entry name" value="Shikimate_DH-bd_N"/>
</dbReference>
<comment type="catalytic activity">
    <reaction evidence="3">
        <text>shikimate + ATP = 3-phosphoshikimate + ADP + H(+)</text>
        <dbReference type="Rhea" id="RHEA:13121"/>
        <dbReference type="ChEBI" id="CHEBI:15378"/>
        <dbReference type="ChEBI" id="CHEBI:30616"/>
        <dbReference type="ChEBI" id="CHEBI:36208"/>
        <dbReference type="ChEBI" id="CHEBI:145989"/>
        <dbReference type="ChEBI" id="CHEBI:456216"/>
        <dbReference type="EC" id="2.7.1.71"/>
    </reaction>
</comment>
<dbReference type="InterPro" id="IPR027417">
    <property type="entry name" value="P-loop_NTPase"/>
</dbReference>
<dbReference type="Pfam" id="PF08501">
    <property type="entry name" value="Shikimate_dh_N"/>
    <property type="match status" value="1"/>
</dbReference>
<dbReference type="GO" id="GO:0008652">
    <property type="term" value="P:amino acid biosynthetic process"/>
    <property type="evidence" value="ECO:0007669"/>
    <property type="project" value="UniProtKB-KW"/>
</dbReference>
<keyword evidence="2 3" id="KW-0057">Aromatic amino acid biosynthesis</keyword>
<feature type="binding site" evidence="3">
    <location>
        <position position="382"/>
    </location>
    <ligand>
        <name>substrate</name>
    </ligand>
</feature>
<dbReference type="GO" id="GO:0004765">
    <property type="term" value="F:shikimate kinase activity"/>
    <property type="evidence" value="ECO:0007669"/>
    <property type="project" value="UniProtKB-UniRule"/>
</dbReference>
<comment type="cofactor">
    <cofactor evidence="3">
        <name>Mg(2+)</name>
        <dbReference type="ChEBI" id="CHEBI:18420"/>
    </cofactor>
    <text evidence="3">Binds 1 Mg(2+) ion per subunit.</text>
</comment>
<dbReference type="CDD" id="cd00464">
    <property type="entry name" value="SK"/>
    <property type="match status" value="1"/>
</dbReference>
<dbReference type="SUPFAM" id="SSF52540">
    <property type="entry name" value="P-loop containing nucleoside triphosphate hydrolases"/>
    <property type="match status" value="1"/>
</dbReference>
<keyword evidence="3" id="KW-0028">Amino-acid biosynthesis</keyword>
<dbReference type="HAMAP" id="MF_00109">
    <property type="entry name" value="Shikimate_kinase"/>
    <property type="match status" value="1"/>
</dbReference>
<comment type="subunit">
    <text evidence="3">Monomer.</text>
</comment>
<evidence type="ECO:0000313" key="5">
    <source>
        <dbReference type="EMBL" id="TDW14703.1"/>
    </source>
</evidence>
<comment type="function">
    <text evidence="3">Catalyzes the specific phosphorylation of the 3-hydroxyl group of shikimic acid using ATP as a cosubstrate.</text>
</comment>
<dbReference type="UniPathway" id="UPA00053">
    <property type="reaction ID" value="UER00088"/>
</dbReference>
<dbReference type="PRINTS" id="PR01100">
    <property type="entry name" value="SHIKIMTKNASE"/>
</dbReference>
<gene>
    <name evidence="3" type="primary">aroK</name>
    <name evidence="5" type="ORF">EDD63_13413</name>
</gene>
<dbReference type="GO" id="GO:0009073">
    <property type="term" value="P:aromatic amino acid family biosynthetic process"/>
    <property type="evidence" value="ECO:0007669"/>
    <property type="project" value="UniProtKB-KW"/>
</dbReference>
<sequence length="420" mass="47221">MEYGLIGEKLGHSFSKVIHEQLVSDYTYQLKEIAKEDIDAFMKAKDFKAINVTIPYKQTVIPYLDEIDESAKRIGAVNTIVNRDGKLIGYNTDYLGFAYTLRKHNISLQGKKVLIMGNGGASKAIQEVVHQANAKQVLIVDIIASKETMTLDEIYKKHRDCEIIIQTTPVGMSPQVDASPIDLDGFDKLEACVDVIYNPLRTSFLLEAKKYNIPCVNGLEMLVAQAKYAVEYFKDITIDDVHIESIYQELLLEQSNLVFIGMPSSGKTTIANEVCTKLKREVIDIDAQIVERIQMPIAKYFELHGEAAFREIETQVTKELANSHHVVISCGGGIVKNYENIKNLQHNGFLIYIDRDIDQLLSDPSRPLSSSKEAIQQLYDTRAPLYESYSDVTITNHDTLVVAVDQAIATYTNQITIINM</sequence>
<dbReference type="EC" id="2.7.1.71" evidence="3"/>
<evidence type="ECO:0000256" key="1">
    <source>
        <dbReference type="ARBA" id="ARBA00004871"/>
    </source>
</evidence>
<dbReference type="PANTHER" id="PTHR21089">
    <property type="entry name" value="SHIKIMATE DEHYDROGENASE"/>
    <property type="match status" value="1"/>
</dbReference>
<evidence type="ECO:0000256" key="2">
    <source>
        <dbReference type="ARBA" id="ARBA00023141"/>
    </source>
</evidence>
<name>A0A4R7ZB36_9FIRM</name>
<feature type="binding site" evidence="3">
    <location>
        <position position="310"/>
    </location>
    <ligand>
        <name>substrate</name>
    </ligand>
</feature>
<feature type="binding site" evidence="3">
    <location>
        <position position="268"/>
    </location>
    <ligand>
        <name>Mg(2+)</name>
        <dbReference type="ChEBI" id="CHEBI:18420"/>
    </ligand>
</feature>